<comment type="caution">
    <text evidence="2">The sequence shown here is derived from an EMBL/GenBank/DDBJ whole genome shotgun (WGS) entry which is preliminary data.</text>
</comment>
<name>A0ABX4VBH2_9BURK</name>
<proteinExistence type="predicted"/>
<evidence type="ECO:0000313" key="2">
    <source>
        <dbReference type="EMBL" id="PMS33525.1"/>
    </source>
</evidence>
<evidence type="ECO:0000256" key="1">
    <source>
        <dbReference type="SAM" id="MobiDB-lite"/>
    </source>
</evidence>
<keyword evidence="3" id="KW-1185">Reference proteome</keyword>
<feature type="region of interest" description="Disordered" evidence="1">
    <location>
        <begin position="16"/>
        <end position="60"/>
    </location>
</feature>
<dbReference type="EMBL" id="PNXY01000002">
    <property type="protein sequence ID" value="PMS33525.1"/>
    <property type="molecule type" value="Genomic_DNA"/>
</dbReference>
<gene>
    <name evidence="2" type="ORF">C0Z16_02790</name>
</gene>
<sequence length="60" mass="6669">MFTNFITPARVGKTRGRAFYHWPPGGPNARQGPQRKLQRPPAGTAPCPRLASPSKHPIHR</sequence>
<protein>
    <submittedName>
        <fullName evidence="2">Uncharacterized protein</fullName>
    </submittedName>
</protein>
<dbReference type="Proteomes" id="UP000235659">
    <property type="component" value="Unassembled WGS sequence"/>
</dbReference>
<organism evidence="2 3">
    <name type="scientific">Paraburkholderia rhynchosiae</name>
    <dbReference type="NCBI Taxonomy" id="487049"/>
    <lineage>
        <taxon>Bacteria</taxon>
        <taxon>Pseudomonadati</taxon>
        <taxon>Pseudomonadota</taxon>
        <taxon>Betaproteobacteria</taxon>
        <taxon>Burkholderiales</taxon>
        <taxon>Burkholderiaceae</taxon>
        <taxon>Paraburkholderia</taxon>
    </lineage>
</organism>
<evidence type="ECO:0000313" key="3">
    <source>
        <dbReference type="Proteomes" id="UP000235659"/>
    </source>
</evidence>
<reference evidence="2 3" key="1">
    <citation type="submission" date="2018-01" db="EMBL/GenBank/DDBJ databases">
        <title>Whole genome analyses suggest that Burkholderia sensu lato contains two further novel genera in the rhizoxinica-symbiotica group Mycetohabitans gen. nov., and Trinickia gen. nov.: implications for the evolution of diazotrophy and nodulation in the Burkholderiaceae.</title>
        <authorList>
            <person name="Estrada-de los Santos P."/>
            <person name="Palmer M."/>
            <person name="Chavez-Ramirez B."/>
            <person name="Beukes C."/>
            <person name="Steenkamp E.T."/>
            <person name="Hirsch A.M."/>
            <person name="Manyaka P."/>
            <person name="Maluk M."/>
            <person name="Lafos M."/>
            <person name="Crook M."/>
            <person name="Gross E."/>
            <person name="Simon M.F."/>
            <person name="Bueno dos Reis Junior F."/>
            <person name="Poole P.S."/>
            <person name="Venter S.N."/>
            <person name="James E.K."/>
        </authorList>
    </citation>
    <scope>NUCLEOTIDE SEQUENCE [LARGE SCALE GENOMIC DNA]</scope>
    <source>
        <strain evidence="2 3">WSM 3937</strain>
    </source>
</reference>
<accession>A0ABX4VBH2</accession>